<evidence type="ECO:0000313" key="3">
    <source>
        <dbReference type="Proteomes" id="UP001056837"/>
    </source>
</evidence>
<name>A0AAE9MNL4_9FLAO</name>
<protein>
    <submittedName>
        <fullName evidence="2">Uncharacterized protein</fullName>
    </submittedName>
</protein>
<dbReference type="Proteomes" id="UP001056837">
    <property type="component" value="Chromosome"/>
</dbReference>
<feature type="transmembrane region" description="Helical" evidence="1">
    <location>
        <begin position="156"/>
        <end position="175"/>
    </location>
</feature>
<proteinExistence type="predicted"/>
<dbReference type="RefSeq" id="WP_253679189.1">
    <property type="nucleotide sequence ID" value="NZ_CP050861.1"/>
</dbReference>
<sequence length="221" mass="26568">MELTKEQIKRIDIFLEGIGIEYIEIRFEMVDHIATDIENTVEDTNAFFEGKGFQVPFIKYMLSRKKALKNRYEKQTKKLHWYYTKTILKDILKKVIYPKNVLVILFFLFICFFFGPKYVKETSVFIFSSLMLNLVYTSYASYNFTKKYKLLKIVKTYSFVSSFVIIIALNFPNFLDIFYNGNYQKSAIYVYLTAFVFNYLLSQSFLEKRDFIEKKYQYLIQ</sequence>
<feature type="transmembrane region" description="Helical" evidence="1">
    <location>
        <begin position="101"/>
        <end position="119"/>
    </location>
</feature>
<feature type="transmembrane region" description="Helical" evidence="1">
    <location>
        <begin position="187"/>
        <end position="206"/>
    </location>
</feature>
<reference evidence="2" key="1">
    <citation type="submission" date="2020-04" db="EMBL/GenBank/DDBJ databases">
        <title>Tenacibaculum mesophilum bac2.</title>
        <authorList>
            <person name="Li M."/>
        </authorList>
    </citation>
    <scope>NUCLEOTIDE SEQUENCE</scope>
    <source>
        <strain evidence="2">Bac2</strain>
    </source>
</reference>
<keyword evidence="1" id="KW-0812">Transmembrane</keyword>
<evidence type="ECO:0000256" key="1">
    <source>
        <dbReference type="SAM" id="Phobius"/>
    </source>
</evidence>
<gene>
    <name evidence="2" type="ORF">HER15_09140</name>
</gene>
<feature type="transmembrane region" description="Helical" evidence="1">
    <location>
        <begin position="125"/>
        <end position="144"/>
    </location>
</feature>
<dbReference type="EMBL" id="CP050861">
    <property type="protein sequence ID" value="UTD15621.1"/>
    <property type="molecule type" value="Genomic_DNA"/>
</dbReference>
<evidence type="ECO:0000313" key="2">
    <source>
        <dbReference type="EMBL" id="UTD15621.1"/>
    </source>
</evidence>
<dbReference type="AlphaFoldDB" id="A0AAE9MNL4"/>
<keyword evidence="1" id="KW-0472">Membrane</keyword>
<organism evidence="2 3">
    <name type="scientific">Tenacibaculum mesophilum</name>
    <dbReference type="NCBI Taxonomy" id="104268"/>
    <lineage>
        <taxon>Bacteria</taxon>
        <taxon>Pseudomonadati</taxon>
        <taxon>Bacteroidota</taxon>
        <taxon>Flavobacteriia</taxon>
        <taxon>Flavobacteriales</taxon>
        <taxon>Flavobacteriaceae</taxon>
        <taxon>Tenacibaculum</taxon>
    </lineage>
</organism>
<keyword evidence="1" id="KW-1133">Transmembrane helix</keyword>
<accession>A0AAE9MNL4</accession>